<dbReference type="OrthoDB" id="6337346at2759"/>
<reference evidence="2 3" key="1">
    <citation type="submission" date="2017-03" db="EMBL/GenBank/DDBJ databases">
        <title>Genome of the blue death feigning beetle - Asbolus verrucosus.</title>
        <authorList>
            <person name="Rider S.D."/>
        </authorList>
    </citation>
    <scope>NUCLEOTIDE SEQUENCE [LARGE SCALE GENOMIC DNA]</scope>
    <source>
        <strain evidence="2">Butters</strain>
        <tissue evidence="2">Head and leg muscle</tissue>
    </source>
</reference>
<dbReference type="InterPro" id="IPR058698">
    <property type="entry name" value="CUB_metazoa"/>
</dbReference>
<dbReference type="EMBL" id="QDEB01052364">
    <property type="protein sequence ID" value="RZC37486.1"/>
    <property type="molecule type" value="Genomic_DNA"/>
</dbReference>
<dbReference type="Gene3D" id="2.60.120.290">
    <property type="entry name" value="Spermadhesin, CUB domain"/>
    <property type="match status" value="1"/>
</dbReference>
<dbReference type="PANTHER" id="PTHR33236">
    <property type="entry name" value="INTRAFLAGELLAR TRANSPORT PROTEIN 122 FAMILY PROTEIN-RELATED"/>
    <property type="match status" value="1"/>
</dbReference>
<dbReference type="SUPFAM" id="SSF49854">
    <property type="entry name" value="Spermadhesin, CUB domain"/>
    <property type="match status" value="2"/>
</dbReference>
<dbReference type="InterPro" id="IPR035914">
    <property type="entry name" value="Sperma_CUB_dom_sf"/>
</dbReference>
<keyword evidence="3" id="KW-1185">Reference proteome</keyword>
<dbReference type="AlphaFoldDB" id="A0A482VXU2"/>
<accession>A0A482VXU2</accession>
<dbReference type="Proteomes" id="UP000292052">
    <property type="component" value="Unassembled WGS sequence"/>
</dbReference>
<name>A0A482VXU2_ASBVE</name>
<gene>
    <name evidence="2" type="ORF">BDFB_014442</name>
</gene>
<evidence type="ECO:0000259" key="1">
    <source>
        <dbReference type="Pfam" id="PF26080"/>
    </source>
</evidence>
<feature type="domain" description="CUB" evidence="1">
    <location>
        <begin position="133"/>
        <end position="298"/>
    </location>
</feature>
<organism evidence="2 3">
    <name type="scientific">Asbolus verrucosus</name>
    <name type="common">Desert ironclad beetle</name>
    <dbReference type="NCBI Taxonomy" id="1661398"/>
    <lineage>
        <taxon>Eukaryota</taxon>
        <taxon>Metazoa</taxon>
        <taxon>Ecdysozoa</taxon>
        <taxon>Arthropoda</taxon>
        <taxon>Hexapoda</taxon>
        <taxon>Insecta</taxon>
        <taxon>Pterygota</taxon>
        <taxon>Neoptera</taxon>
        <taxon>Endopterygota</taxon>
        <taxon>Coleoptera</taxon>
        <taxon>Polyphaga</taxon>
        <taxon>Cucujiformia</taxon>
        <taxon>Tenebrionidae</taxon>
        <taxon>Pimeliinae</taxon>
        <taxon>Asbolus</taxon>
    </lineage>
</organism>
<dbReference type="STRING" id="1661398.A0A482VXU2"/>
<dbReference type="Pfam" id="PF26080">
    <property type="entry name" value="CUB_animal"/>
    <property type="match status" value="1"/>
</dbReference>
<sequence>KLVQGTCGGNSSYNNTYFINTGYPNTVSDSVRLDFLNLNLAQPDGNGNCVTDSLIVTGGASNVPIICGENSGQHIYVNFNDDNDITLMIATGVLDSYARSWNIKITQLACDCPSLGKVYMRVSDCTNYNLSAPTGCLMYYTDLTGTVNSFNYGTTISGSVVMNNNMMIPTQFVPGTRELANLNYGVCVQMQPGYCSIQWSQGPDSTSFTVSGDTATQEASTAGLPGGSVIGTNCTTDFVVIPNPSYPNGTAVGADRFCGNQLPTVTSSSKPFVLTVVTDGDDMTDAANRGFSLNYRQLPCGGVASGMMLLP</sequence>
<feature type="non-terminal residue" evidence="2">
    <location>
        <position position="1"/>
    </location>
</feature>
<dbReference type="PANTHER" id="PTHR33236:SF5">
    <property type="entry name" value="CUB DOMAIN-CONTAINING PROTEIN"/>
    <property type="match status" value="1"/>
</dbReference>
<proteinExistence type="predicted"/>
<protein>
    <recommendedName>
        <fullName evidence="1">CUB domain-containing protein</fullName>
    </recommendedName>
</protein>
<evidence type="ECO:0000313" key="3">
    <source>
        <dbReference type="Proteomes" id="UP000292052"/>
    </source>
</evidence>
<evidence type="ECO:0000313" key="2">
    <source>
        <dbReference type="EMBL" id="RZC37486.1"/>
    </source>
</evidence>
<comment type="caution">
    <text evidence="2">The sequence shown here is derived from an EMBL/GenBank/DDBJ whole genome shotgun (WGS) entry which is preliminary data.</text>
</comment>